<sequence length="307" mass="35133">TTYPVPTQSASYPLKTQVSPALTAETIDIYQIGKFDRDRAIALRAKLQALADLNDPVACYLLAKTYDWYKLGFGKESELPNALKWYRCAAELNYFPATYELYRTYFYGLMGVDLDYDEALKWLNRSRVVASRSGKAEVLFDFANFSNPDNNQNYGAISRYVPKSRTAQLAYLKQAFAADPQNMDVVASYGKLLYEAKQYTTALRVMSNSNNPWTWLDVGTMYETGKGTTPNISKALIWYRKVAVLPIDEASPDSANNNVSPYGKYRIYRLICLKKITPQQAKPFYTPQDYKDRFLDRVDRNCEHVNN</sequence>
<proteinExistence type="predicted"/>
<dbReference type="InterPro" id="IPR006597">
    <property type="entry name" value="Sel1-like"/>
</dbReference>
<dbReference type="RefSeq" id="WP_106305860.1">
    <property type="nucleotide sequence ID" value="NZ_PVWO01000171.1"/>
</dbReference>
<dbReference type="PANTHER" id="PTHR43628">
    <property type="entry name" value="ACTIVATOR OF C KINASE PROTEIN 1-RELATED"/>
    <property type="match status" value="1"/>
</dbReference>
<comment type="caution">
    <text evidence="1">The sequence shown here is derived from an EMBL/GenBank/DDBJ whole genome shotgun (WGS) entry which is preliminary data.</text>
</comment>
<organism evidence="1 2">
    <name type="scientific">Chamaesiphon polymorphus CCALA 037</name>
    <dbReference type="NCBI Taxonomy" id="2107692"/>
    <lineage>
        <taxon>Bacteria</taxon>
        <taxon>Bacillati</taxon>
        <taxon>Cyanobacteriota</taxon>
        <taxon>Cyanophyceae</taxon>
        <taxon>Gomontiellales</taxon>
        <taxon>Chamaesiphonaceae</taxon>
        <taxon>Chamaesiphon</taxon>
    </lineage>
</organism>
<dbReference type="InterPro" id="IPR011990">
    <property type="entry name" value="TPR-like_helical_dom_sf"/>
</dbReference>
<evidence type="ECO:0000313" key="2">
    <source>
        <dbReference type="Proteomes" id="UP000238937"/>
    </source>
</evidence>
<feature type="non-terminal residue" evidence="1">
    <location>
        <position position="1"/>
    </location>
</feature>
<dbReference type="Proteomes" id="UP000238937">
    <property type="component" value="Unassembled WGS sequence"/>
</dbReference>
<reference evidence="1 2" key="1">
    <citation type="submission" date="2018-03" db="EMBL/GenBank/DDBJ databases">
        <title>The ancient ancestry and fast evolution of plastids.</title>
        <authorList>
            <person name="Moore K.R."/>
            <person name="Magnabosco C."/>
            <person name="Momper L."/>
            <person name="Gold D.A."/>
            <person name="Bosak T."/>
            <person name="Fournier G.P."/>
        </authorList>
    </citation>
    <scope>NUCLEOTIDE SEQUENCE [LARGE SCALE GENOMIC DNA]</scope>
    <source>
        <strain evidence="1 2">CCALA 037</strain>
    </source>
</reference>
<dbReference type="SUPFAM" id="SSF81901">
    <property type="entry name" value="HCP-like"/>
    <property type="match status" value="2"/>
</dbReference>
<dbReference type="Pfam" id="PF08238">
    <property type="entry name" value="Sel1"/>
    <property type="match status" value="3"/>
</dbReference>
<keyword evidence="2" id="KW-1185">Reference proteome</keyword>
<dbReference type="AlphaFoldDB" id="A0A2T1GDZ3"/>
<dbReference type="OrthoDB" id="8561742at2"/>
<dbReference type="PANTHER" id="PTHR43628:SF1">
    <property type="entry name" value="CHITIN SYNTHASE REGULATORY FACTOR 2-RELATED"/>
    <property type="match status" value="1"/>
</dbReference>
<name>A0A2T1GDZ3_9CYAN</name>
<evidence type="ECO:0000313" key="1">
    <source>
        <dbReference type="EMBL" id="PSB55675.1"/>
    </source>
</evidence>
<dbReference type="Gene3D" id="1.25.40.10">
    <property type="entry name" value="Tetratricopeptide repeat domain"/>
    <property type="match status" value="1"/>
</dbReference>
<protein>
    <submittedName>
        <fullName evidence="1">Sel1 repeat family protein</fullName>
    </submittedName>
</protein>
<dbReference type="SMART" id="SM00671">
    <property type="entry name" value="SEL1"/>
    <property type="match status" value="3"/>
</dbReference>
<gene>
    <name evidence="1" type="ORF">C7B77_14260</name>
</gene>
<accession>A0A2T1GDZ3</accession>
<dbReference type="EMBL" id="PVWO01000171">
    <property type="protein sequence ID" value="PSB55675.1"/>
    <property type="molecule type" value="Genomic_DNA"/>
</dbReference>
<dbReference type="InterPro" id="IPR052945">
    <property type="entry name" value="Mitotic_Regulator"/>
</dbReference>